<dbReference type="GO" id="GO:0016020">
    <property type="term" value="C:membrane"/>
    <property type="evidence" value="ECO:0007669"/>
    <property type="project" value="TreeGrafter"/>
</dbReference>
<protein>
    <submittedName>
        <fullName evidence="5">Phosphatases II</fullName>
    </submittedName>
</protein>
<organism evidence="5 6">
    <name type="scientific">Rhizoclosmatium globosum</name>
    <dbReference type="NCBI Taxonomy" id="329046"/>
    <lineage>
        <taxon>Eukaryota</taxon>
        <taxon>Fungi</taxon>
        <taxon>Fungi incertae sedis</taxon>
        <taxon>Chytridiomycota</taxon>
        <taxon>Chytridiomycota incertae sedis</taxon>
        <taxon>Chytridiomycetes</taxon>
        <taxon>Chytridiales</taxon>
        <taxon>Chytriomycetaceae</taxon>
        <taxon>Rhizoclosmatium</taxon>
    </lineage>
</organism>
<dbReference type="EMBL" id="MCGO01000021">
    <property type="protein sequence ID" value="ORY44715.1"/>
    <property type="molecule type" value="Genomic_DNA"/>
</dbReference>
<evidence type="ECO:0000256" key="2">
    <source>
        <dbReference type="PIRSR" id="PIRSR630564-1"/>
    </source>
</evidence>
<dbReference type="Gene3D" id="2.30.29.30">
    <property type="entry name" value="Pleckstrin-homology domain (PH domain)/Phosphotyrosine-binding domain (PTB)"/>
    <property type="match status" value="1"/>
</dbReference>
<dbReference type="GO" id="GO:0003729">
    <property type="term" value="F:mRNA binding"/>
    <property type="evidence" value="ECO:0007669"/>
    <property type="project" value="EnsemblFungi"/>
</dbReference>
<comment type="caution">
    <text evidence="5">The sequence shown here is derived from an EMBL/GenBank/DDBJ whole genome shotgun (WGS) entry which is preliminary data.</text>
</comment>
<dbReference type="InterPro" id="IPR016130">
    <property type="entry name" value="Tyr_Pase_AS"/>
</dbReference>
<dbReference type="InterPro" id="IPR011993">
    <property type="entry name" value="PH-like_dom_sf"/>
</dbReference>
<dbReference type="PANTHER" id="PTHR10807">
    <property type="entry name" value="MYOTUBULARIN-RELATED"/>
    <property type="match status" value="1"/>
</dbReference>
<evidence type="ECO:0000313" key="6">
    <source>
        <dbReference type="Proteomes" id="UP000193642"/>
    </source>
</evidence>
<feature type="active site" description="Phosphocysteine intermediate" evidence="2">
    <location>
        <position position="340"/>
    </location>
</feature>
<name>A0A1Y2CEJ3_9FUNG</name>
<proteinExistence type="inferred from homology"/>
<dbReference type="PANTHER" id="PTHR10807:SF128">
    <property type="entry name" value="PHOSPHATIDYLINOSITOL-3,5-BISPHOSPHATE 3-PHOSPHATASE"/>
    <property type="match status" value="1"/>
</dbReference>
<evidence type="ECO:0000259" key="4">
    <source>
        <dbReference type="PROSITE" id="PS51339"/>
    </source>
</evidence>
<dbReference type="GO" id="GO:0004438">
    <property type="term" value="F:phosphatidylinositol-3-phosphate phosphatase activity"/>
    <property type="evidence" value="ECO:0007669"/>
    <property type="project" value="EnsemblFungi"/>
</dbReference>
<dbReference type="Pfam" id="PF21098">
    <property type="entry name" value="PH-GRAM_MTMR6-like"/>
    <property type="match status" value="1"/>
</dbReference>
<evidence type="ECO:0000256" key="1">
    <source>
        <dbReference type="ARBA" id="ARBA00007471"/>
    </source>
</evidence>
<sequence>MDSVLKFEPVVVKRGSVSAIASITLTRHHFVLTFAYLNDFGKKDHWVSYSTIQSIDRHFPTPDGHHPVIISCRNFSVVRLSFAADQDATDVCTNLQKLINTSSVDQLFAFSYTPNQEFTSTTGWAYDAEGEFRRMGLGVKTDAWRITTINKDFSFCPTYPQILAVPSKISDNVLKHAGKFRSKCRIPALSYIHRTNMVSITRCSQPLVGLKQNRSIQDEKLVESIFTTGKAPPAKNQMHLIIDARPAANVMGQTALGAGVEGTDNYRDCKVVLLGIQNIHVMRDSINKLMEVSVSGDTGASLRAGLDRSGWLNHIRTVLDGTLMIVKSVHLHNTHALVHCSDGWDRTAQLCSLSEICLDPYYRTMAGFQTLVEKEWMAFGHKFRDRLGLLSKPNRDSGPSVGSQLSAASKSMQYSFTSAAKNLLKQPSSSRSMEVVYPSYLASHEISPIFTQFLDCVYQIWIQFPTHFEFSEKYLLTLNSHLTSCQYGTFLFNNEKERQTFLFKSPTSGGTPVPAAKAAYSVWDYFSTNKESYLNPLYIPPESRTGSPTPAASATDSPIQIYTDDDVLFPSPESTRYWMGLYASQTDPNAEFGDASNMPGCVDVKPISAAFVAALGGGGGGGGLGRVGCSLLLGIWMMNRILGLV</sequence>
<comment type="similarity">
    <text evidence="1">Belongs to the protein-tyrosine phosphatase family. Non-receptor class myotubularin subfamily.</text>
</comment>
<gene>
    <name evidence="5" type="ORF">BCR33DRAFT_697443</name>
</gene>
<dbReference type="SUPFAM" id="SSF52799">
    <property type="entry name" value="(Phosphotyrosine protein) phosphatases II"/>
    <property type="match status" value="1"/>
</dbReference>
<dbReference type="GO" id="GO:0005737">
    <property type="term" value="C:cytoplasm"/>
    <property type="evidence" value="ECO:0007669"/>
    <property type="project" value="TreeGrafter"/>
</dbReference>
<keyword evidence="6" id="KW-1185">Reference proteome</keyword>
<dbReference type="Pfam" id="PF06602">
    <property type="entry name" value="Myotub-related"/>
    <property type="match status" value="1"/>
</dbReference>
<dbReference type="InterPro" id="IPR048994">
    <property type="entry name" value="PH-GRAM_MTMR6-9"/>
</dbReference>
<dbReference type="OrthoDB" id="271628at2759"/>
<dbReference type="PROSITE" id="PS00383">
    <property type="entry name" value="TYR_PHOSPHATASE_1"/>
    <property type="match status" value="1"/>
</dbReference>
<dbReference type="PROSITE" id="PS51339">
    <property type="entry name" value="PPASE_MYOTUBULARIN"/>
    <property type="match status" value="1"/>
</dbReference>
<dbReference type="Proteomes" id="UP000193642">
    <property type="component" value="Unassembled WGS sequence"/>
</dbReference>
<dbReference type="InterPro" id="IPR010569">
    <property type="entry name" value="Myotubularin-like_Pase_dom"/>
</dbReference>
<reference evidence="5 6" key="1">
    <citation type="submission" date="2016-07" db="EMBL/GenBank/DDBJ databases">
        <title>Pervasive Adenine N6-methylation of Active Genes in Fungi.</title>
        <authorList>
            <consortium name="DOE Joint Genome Institute"/>
            <person name="Mondo S.J."/>
            <person name="Dannebaum R.O."/>
            <person name="Kuo R.C."/>
            <person name="Labutti K."/>
            <person name="Haridas S."/>
            <person name="Kuo A."/>
            <person name="Salamov A."/>
            <person name="Ahrendt S.R."/>
            <person name="Lipzen A."/>
            <person name="Sullivan W."/>
            <person name="Andreopoulos W.B."/>
            <person name="Clum A."/>
            <person name="Lindquist E."/>
            <person name="Daum C."/>
            <person name="Ramamoorthy G.K."/>
            <person name="Gryganskyi A."/>
            <person name="Culley D."/>
            <person name="Magnuson J.K."/>
            <person name="James T.Y."/>
            <person name="O'Malley M.A."/>
            <person name="Stajich J.E."/>
            <person name="Spatafora J.W."/>
            <person name="Visel A."/>
            <person name="Grigoriev I.V."/>
        </authorList>
    </citation>
    <scope>NUCLEOTIDE SEQUENCE [LARGE SCALE GENOMIC DNA]</scope>
    <source>
        <strain evidence="5 6">JEL800</strain>
    </source>
</reference>
<feature type="binding site" evidence="3">
    <location>
        <begin position="340"/>
        <end position="346"/>
    </location>
    <ligand>
        <name>substrate</name>
    </ligand>
</feature>
<dbReference type="STRING" id="329046.A0A1Y2CEJ3"/>
<accession>A0A1Y2CEJ3</accession>
<feature type="binding site" evidence="3">
    <location>
        <begin position="278"/>
        <end position="279"/>
    </location>
    <ligand>
        <name>substrate</name>
    </ligand>
</feature>
<feature type="domain" description="Myotubularin phosphatase" evidence="4">
    <location>
        <begin position="122"/>
        <end position="582"/>
    </location>
</feature>
<evidence type="ECO:0000256" key="3">
    <source>
        <dbReference type="PIRSR" id="PIRSR630564-2"/>
    </source>
</evidence>
<dbReference type="InterPro" id="IPR029021">
    <property type="entry name" value="Prot-tyrosine_phosphatase-like"/>
</dbReference>
<evidence type="ECO:0000313" key="5">
    <source>
        <dbReference type="EMBL" id="ORY44715.1"/>
    </source>
</evidence>
<dbReference type="AlphaFoldDB" id="A0A1Y2CEJ3"/>
<dbReference type="InterPro" id="IPR030564">
    <property type="entry name" value="Myotubularin"/>
</dbReference>
<dbReference type="GO" id="GO:0046856">
    <property type="term" value="P:phosphatidylinositol dephosphorylation"/>
    <property type="evidence" value="ECO:0007669"/>
    <property type="project" value="EnsemblFungi"/>
</dbReference>